<organism evidence="2 3">
    <name type="scientific">Congregibacter brevis</name>
    <dbReference type="NCBI Taxonomy" id="3081201"/>
    <lineage>
        <taxon>Bacteria</taxon>
        <taxon>Pseudomonadati</taxon>
        <taxon>Pseudomonadota</taxon>
        <taxon>Gammaproteobacteria</taxon>
        <taxon>Cellvibrionales</taxon>
        <taxon>Halieaceae</taxon>
        <taxon>Congregibacter</taxon>
    </lineage>
</organism>
<evidence type="ECO:0000313" key="3">
    <source>
        <dbReference type="Proteomes" id="UP001626549"/>
    </source>
</evidence>
<accession>A0ABZ0IE45</accession>
<gene>
    <name evidence="2" type="ORF">R0137_01850</name>
</gene>
<keyword evidence="3" id="KW-1185">Reference proteome</keyword>
<evidence type="ECO:0000256" key="1">
    <source>
        <dbReference type="SAM" id="SignalP"/>
    </source>
</evidence>
<reference evidence="2 3" key="1">
    <citation type="submission" date="2023-10" db="EMBL/GenBank/DDBJ databases">
        <title>Two novel species belonging to the OM43/NOR5 clade.</title>
        <authorList>
            <person name="Park M."/>
        </authorList>
    </citation>
    <scope>NUCLEOTIDE SEQUENCE [LARGE SCALE GENOMIC DNA]</scope>
    <source>
        <strain evidence="2 3">IMCC45268</strain>
    </source>
</reference>
<dbReference type="InterPro" id="IPR019613">
    <property type="entry name" value="DUF4198"/>
</dbReference>
<dbReference type="Proteomes" id="UP001626549">
    <property type="component" value="Chromosome"/>
</dbReference>
<dbReference type="Pfam" id="PF10670">
    <property type="entry name" value="DUF4198"/>
    <property type="match status" value="1"/>
</dbReference>
<dbReference type="RefSeq" id="WP_407328101.1">
    <property type="nucleotide sequence ID" value="NZ_CP136865.1"/>
</dbReference>
<name>A0ABZ0IE45_9GAMM</name>
<protein>
    <submittedName>
        <fullName evidence="2">DUF4198 domain-containing protein</fullName>
    </submittedName>
</protein>
<proteinExistence type="predicted"/>
<sequence length="275" mass="30066">MSVYHYLLRTLAPAAATTCLMFAQSSSAHETWLLPDTFQPEADAQLTLSMTSGMAFPTFDSGISASRIKEAVVSQNGKRDLLVPVDTRGGALELIATPGAGTACAWVALAPRILEIKPKAVAHYLEEIGAEESVWEAWDAQPEPKYWKESYSKLARTYLQSTPSTPESEDAMCWTDQSVSRFEILPLADPTSLEAGESLQLQVFFDGEPLANQSVGLWQEGDETGVLARSNGDGQLTIVFEGSGRHMIYATHLRPKIGEGFNWESDFVTLTVMVN</sequence>
<keyword evidence="1" id="KW-0732">Signal</keyword>
<feature type="chain" id="PRO_5046252130" evidence="1">
    <location>
        <begin position="29"/>
        <end position="275"/>
    </location>
</feature>
<feature type="signal peptide" evidence="1">
    <location>
        <begin position="1"/>
        <end position="28"/>
    </location>
</feature>
<evidence type="ECO:0000313" key="2">
    <source>
        <dbReference type="EMBL" id="WOJ97326.1"/>
    </source>
</evidence>
<dbReference type="EMBL" id="CP136865">
    <property type="protein sequence ID" value="WOJ97326.1"/>
    <property type="molecule type" value="Genomic_DNA"/>
</dbReference>